<gene>
    <name evidence="5" type="ORF">MGLY_21660</name>
</gene>
<keyword evidence="3" id="KW-0786">Thiamine pyrophosphate</keyword>
<dbReference type="CDD" id="cd07036">
    <property type="entry name" value="TPP_PYR_E1-PDHc-beta_like"/>
    <property type="match status" value="1"/>
</dbReference>
<dbReference type="PANTHER" id="PTHR43257:SF2">
    <property type="entry name" value="PYRUVATE DEHYDROGENASE E1 COMPONENT SUBUNIT BETA"/>
    <property type="match status" value="1"/>
</dbReference>
<dbReference type="NCBIfam" id="NF006667">
    <property type="entry name" value="PRK09212.1"/>
    <property type="match status" value="1"/>
</dbReference>
<dbReference type="InterPro" id="IPR005475">
    <property type="entry name" value="Transketolase-like_Pyr-bd"/>
</dbReference>
<dbReference type="SUPFAM" id="SSF52518">
    <property type="entry name" value="Thiamin diphosphate-binding fold (THDP-binding)"/>
    <property type="match status" value="1"/>
</dbReference>
<dbReference type="EC" id="1.2.4.4" evidence="5"/>
<evidence type="ECO:0000313" key="6">
    <source>
        <dbReference type="Proteomes" id="UP000425916"/>
    </source>
</evidence>
<evidence type="ECO:0000256" key="2">
    <source>
        <dbReference type="ARBA" id="ARBA00023002"/>
    </source>
</evidence>
<dbReference type="InterPro" id="IPR009014">
    <property type="entry name" value="Transketo_C/PFOR_II"/>
</dbReference>
<feature type="domain" description="Transketolase-like pyrimidine-binding" evidence="4">
    <location>
        <begin position="4"/>
        <end position="178"/>
    </location>
</feature>
<dbReference type="Gene3D" id="3.40.50.920">
    <property type="match status" value="1"/>
</dbReference>
<evidence type="ECO:0000313" key="5">
    <source>
        <dbReference type="EMBL" id="QGP92776.1"/>
    </source>
</evidence>
<evidence type="ECO:0000259" key="4">
    <source>
        <dbReference type="SMART" id="SM00861"/>
    </source>
</evidence>
<dbReference type="EMBL" id="CP046244">
    <property type="protein sequence ID" value="QGP92776.1"/>
    <property type="molecule type" value="Genomic_DNA"/>
</dbReference>
<name>A0A6I5ZSS2_9FIRM</name>
<dbReference type="OrthoDB" id="8732661at2"/>
<comment type="cofactor">
    <cofactor evidence="1">
        <name>thiamine diphosphate</name>
        <dbReference type="ChEBI" id="CHEBI:58937"/>
    </cofactor>
</comment>
<dbReference type="SMART" id="SM00861">
    <property type="entry name" value="Transket_pyr"/>
    <property type="match status" value="1"/>
</dbReference>
<dbReference type="InterPro" id="IPR033248">
    <property type="entry name" value="Transketolase_C"/>
</dbReference>
<dbReference type="Pfam" id="PF02779">
    <property type="entry name" value="Transket_pyr"/>
    <property type="match status" value="1"/>
</dbReference>
<accession>A0A6I5ZSS2</accession>
<dbReference type="FunFam" id="3.40.50.970:FF:000001">
    <property type="entry name" value="Pyruvate dehydrogenase E1 beta subunit"/>
    <property type="match status" value="1"/>
</dbReference>
<dbReference type="AlphaFoldDB" id="A0A6I5ZSS2"/>
<dbReference type="RefSeq" id="WP_156273735.1">
    <property type="nucleotide sequence ID" value="NZ_CP046244.1"/>
</dbReference>
<keyword evidence="6" id="KW-1185">Reference proteome</keyword>
<dbReference type="GO" id="GO:0003863">
    <property type="term" value="F:branched-chain 2-oxo acid dehydrogenase activity"/>
    <property type="evidence" value="ECO:0007669"/>
    <property type="project" value="UniProtKB-EC"/>
</dbReference>
<dbReference type="InterPro" id="IPR029061">
    <property type="entry name" value="THDP-binding"/>
</dbReference>
<keyword evidence="2 5" id="KW-0560">Oxidoreductase</keyword>
<dbReference type="PANTHER" id="PTHR43257">
    <property type="entry name" value="PYRUVATE DEHYDROGENASE E1 COMPONENT BETA SUBUNIT"/>
    <property type="match status" value="1"/>
</dbReference>
<dbReference type="Gene3D" id="3.40.50.970">
    <property type="match status" value="1"/>
</dbReference>
<protein>
    <submittedName>
        <fullName evidence="5">2-oxoisovalerate dehydrogenase subunit beta</fullName>
        <ecNumber evidence="5">1.2.4.4</ecNumber>
    </submittedName>
</protein>
<dbReference type="FunFam" id="3.40.50.920:FF:000001">
    <property type="entry name" value="Pyruvate dehydrogenase E1 beta subunit"/>
    <property type="match status" value="1"/>
</dbReference>
<evidence type="ECO:0000256" key="1">
    <source>
        <dbReference type="ARBA" id="ARBA00001964"/>
    </source>
</evidence>
<organism evidence="5 6">
    <name type="scientific">Neomoorella glycerini</name>
    <dbReference type="NCBI Taxonomy" id="55779"/>
    <lineage>
        <taxon>Bacteria</taxon>
        <taxon>Bacillati</taxon>
        <taxon>Bacillota</taxon>
        <taxon>Clostridia</taxon>
        <taxon>Neomoorellales</taxon>
        <taxon>Neomoorellaceae</taxon>
        <taxon>Neomoorella</taxon>
    </lineage>
</organism>
<sequence>MRQITMAEAINEALREEMRKDPNMFILGEEIGLRGGAFTCTKGLMEEFPGRVLDTPISESAIAGAAYGAALTGTKAVAEFMFSDFSFIAMDQIINSAAKSRYMFGGQATIPVVFRMSSGSGRQQAAQHSQSLEVLYAHIPGLKVIMPSTPYDAKGLLKAAINDYNPVVFLEPRVLYFKKGEVPEQEYTIPIGKGDIKRSGEDVTVVATGVMVERSLAVAEKLGREGISVEVIDPRTIRPLDTELIVASVKKTGRLIVVHEAPRTYGMAGEIIALVMEQAFDYLNAPPQRVAGHDVPIPYNRNLERLAIPLEEDIEAAVRKSLKYAF</sequence>
<reference evidence="5 6" key="1">
    <citation type="submission" date="2019-11" db="EMBL/GenBank/DDBJ databases">
        <title>Genome sequence of Moorella glycerini DSM11254.</title>
        <authorList>
            <person name="Poehlein A."/>
            <person name="Boeer T."/>
            <person name="Daniel R."/>
        </authorList>
    </citation>
    <scope>NUCLEOTIDE SEQUENCE [LARGE SCALE GENOMIC DNA]</scope>
    <source>
        <strain evidence="5 6">DSM 11254</strain>
    </source>
</reference>
<dbReference type="Proteomes" id="UP000425916">
    <property type="component" value="Chromosome"/>
</dbReference>
<evidence type="ECO:0000256" key="3">
    <source>
        <dbReference type="ARBA" id="ARBA00023052"/>
    </source>
</evidence>
<dbReference type="Pfam" id="PF02780">
    <property type="entry name" value="Transketolase_C"/>
    <property type="match status" value="1"/>
</dbReference>
<dbReference type="SUPFAM" id="SSF52922">
    <property type="entry name" value="TK C-terminal domain-like"/>
    <property type="match status" value="1"/>
</dbReference>
<proteinExistence type="predicted"/>